<evidence type="ECO:0000256" key="3">
    <source>
        <dbReference type="ARBA" id="ARBA00007401"/>
    </source>
</evidence>
<dbReference type="EC" id="3.2.1.23" evidence="5"/>
<dbReference type="PANTHER" id="PTHR46323:SF2">
    <property type="entry name" value="BETA-GALACTOSIDASE"/>
    <property type="match status" value="1"/>
</dbReference>
<dbReference type="Pfam" id="PF16353">
    <property type="entry name" value="LacZ_4"/>
    <property type="match status" value="1"/>
</dbReference>
<feature type="domain" description="Glycosyl hydrolases family 2 sugar binding" evidence="12">
    <location>
        <begin position="57"/>
        <end position="189"/>
    </location>
</feature>
<dbReference type="Pfam" id="PF02837">
    <property type="entry name" value="Glyco_hydro_2_N"/>
    <property type="match status" value="1"/>
</dbReference>
<dbReference type="InterPro" id="IPR017853">
    <property type="entry name" value="GH"/>
</dbReference>
<evidence type="ECO:0000256" key="1">
    <source>
        <dbReference type="ARBA" id="ARBA00001412"/>
    </source>
</evidence>
<dbReference type="InterPro" id="IPR050347">
    <property type="entry name" value="Bact_Beta-galactosidase"/>
</dbReference>
<keyword evidence="7" id="KW-0106">Calcium</keyword>
<sequence>MKITLLFLLFTLLSLSFSYSQNDSDYSRIYLSGIDAGSPVDWEFMVSEGRKSGQWLTIPVPSNWEQHGFGNYNYGHDHREKDRKLGQETGFYKHTFNVPPNWKGKSIQIVFAGSMTDTKVKINGKSAGPMHQGAFYEFKYDITHLLQYGNENLLEVEVAKHSDNESINRAERQADFWIFGGIFRPVYLEVFPATNFKRIAIDAKASGEFNVLIKTNKPIKKGEVHIEITDLNTGQTIGNFKHVLEQSEPNFKDQVKNIIPWNPERPNLYNAKFTLIQNGKPLYTQTERIGFRTVDLRENDGLYVNGTKVMLKGVNRHSFHPKTGRALSEANHKEDISLMKEMNMNAVRMSHYPPDERFLALCDSLGLFVLNEVTGWQDGYDTIVGPKLIKETVLRDENHPSVIIWDHGNEGGWDFANEKWFHVYDIQKRPVIYPWLNKNGMDAFHYPKFKAGVNRLSNGNEVFMPTEMLHGLYDGGHGAGLEDYWTDYLKNPRAAGGFLWVFSDEAIERTDRADSLDADRNHAPDGIVGPYREKEGSFYTIKDIWSPVQISKKLISENFDGKIIIENHHHYTSLKGFKVEWQLYAIQQWQEHPLQSGNLTLGDILPGEAKQIQLPLTTDLSMADWLEVKIKDETGNMVNNWSWPIQQPKEFIQDQLTNKDENSSSNPSMVTSNEDFWLITAAGLEYGINKKNGQLESLKKNGVSIAFTGPIQTAEFKVIDVTQSNDADGNIVITGKYESYPKEIQWTFYGNGLVKFEAAAAFSRMNEVEYLGIHFSFPEEAVKSIKWIGNGPYRVWQNRMRGPKFGFWEKGYNNTITGFSQKGKLRYPEFKGYHSNLYAYELSYSNGSFKVYNETPGLFFRLFTPEDSPFTNQNLTVPFPEGDLSFLYKIPAIGTKFHDAKDLGPQSQKGSSVGHGGDVNDPIILWFDFR</sequence>
<dbReference type="InterPro" id="IPR011013">
    <property type="entry name" value="Gal_mutarotase_sf_dom"/>
</dbReference>
<dbReference type="Gene3D" id="3.20.20.80">
    <property type="entry name" value="Glycosidases"/>
    <property type="match status" value="1"/>
</dbReference>
<organism evidence="14 15">
    <name type="scientific">Echinicola arenosa</name>
    <dbReference type="NCBI Taxonomy" id="2774144"/>
    <lineage>
        <taxon>Bacteria</taxon>
        <taxon>Pseudomonadati</taxon>
        <taxon>Bacteroidota</taxon>
        <taxon>Cytophagia</taxon>
        <taxon>Cytophagales</taxon>
        <taxon>Cyclobacteriaceae</taxon>
        <taxon>Echinicola</taxon>
    </lineage>
</organism>
<feature type="chain" id="PRO_5045559279" description="beta-galactosidase" evidence="9">
    <location>
        <begin position="21"/>
        <end position="930"/>
    </location>
</feature>
<evidence type="ECO:0000256" key="8">
    <source>
        <dbReference type="ARBA" id="ARBA00023295"/>
    </source>
</evidence>
<comment type="cofactor">
    <cofactor evidence="2">
        <name>Ca(2+)</name>
        <dbReference type="ChEBI" id="CHEBI:29108"/>
    </cofactor>
</comment>
<protein>
    <recommendedName>
        <fullName evidence="5">beta-galactosidase</fullName>
        <ecNumber evidence="5">3.2.1.23</ecNumber>
    </recommendedName>
</protein>
<comment type="subunit">
    <text evidence="4">Monomer.</text>
</comment>
<proteinExistence type="inferred from homology"/>
<dbReference type="InterPro" id="IPR013783">
    <property type="entry name" value="Ig-like_fold"/>
</dbReference>
<feature type="domain" description="Glycoside hydrolase family 2 catalytic" evidence="11">
    <location>
        <begin position="299"/>
        <end position="511"/>
    </location>
</feature>
<dbReference type="EMBL" id="JACYTQ010000003">
    <property type="protein sequence ID" value="MBD8489335.1"/>
    <property type="molecule type" value="Genomic_DNA"/>
</dbReference>
<dbReference type="InterPro" id="IPR006101">
    <property type="entry name" value="Glyco_hydro_2"/>
</dbReference>
<evidence type="ECO:0000313" key="15">
    <source>
        <dbReference type="Proteomes" id="UP000647133"/>
    </source>
</evidence>
<dbReference type="SUPFAM" id="SSF74650">
    <property type="entry name" value="Galactose mutarotase-like"/>
    <property type="match status" value="1"/>
</dbReference>
<comment type="similarity">
    <text evidence="3">Belongs to the glycosyl hydrolase 2 family.</text>
</comment>
<feature type="domain" description="Glycoside hydrolase family 2 immunoglobulin-like beta-sandwich" evidence="10">
    <location>
        <begin position="202"/>
        <end position="292"/>
    </location>
</feature>
<dbReference type="Pfam" id="PF00703">
    <property type="entry name" value="Glyco_hydro_2"/>
    <property type="match status" value="1"/>
</dbReference>
<dbReference type="InterPro" id="IPR008979">
    <property type="entry name" value="Galactose-bd-like_sf"/>
</dbReference>
<keyword evidence="15" id="KW-1185">Reference proteome</keyword>
<evidence type="ECO:0000256" key="5">
    <source>
        <dbReference type="ARBA" id="ARBA00012756"/>
    </source>
</evidence>
<reference evidence="14 15" key="1">
    <citation type="submission" date="2020-09" db="EMBL/GenBank/DDBJ databases">
        <title>Echinicola sp. CAU 1574 isolated from sand of Sido Beach.</title>
        <authorList>
            <person name="Kim W."/>
        </authorList>
    </citation>
    <scope>NUCLEOTIDE SEQUENCE [LARGE SCALE GENOMIC DNA]</scope>
    <source>
        <strain evidence="14 15">CAU 1574</strain>
    </source>
</reference>
<dbReference type="Gene3D" id="2.60.120.260">
    <property type="entry name" value="Galactose-binding domain-like"/>
    <property type="match status" value="1"/>
</dbReference>
<dbReference type="InterPro" id="IPR006102">
    <property type="entry name" value="Ig-like_GH2"/>
</dbReference>
<dbReference type="InterPro" id="IPR014718">
    <property type="entry name" value="GH-type_carb-bd"/>
</dbReference>
<evidence type="ECO:0000256" key="4">
    <source>
        <dbReference type="ARBA" id="ARBA00011245"/>
    </source>
</evidence>
<gene>
    <name evidence="14" type="ORF">IFO69_11325</name>
</gene>
<keyword evidence="6" id="KW-0378">Hydrolase</keyword>
<dbReference type="Pfam" id="PF02836">
    <property type="entry name" value="Glyco_hydro_2_C"/>
    <property type="match status" value="1"/>
</dbReference>
<evidence type="ECO:0000256" key="2">
    <source>
        <dbReference type="ARBA" id="ARBA00001913"/>
    </source>
</evidence>
<dbReference type="SUPFAM" id="SSF51445">
    <property type="entry name" value="(Trans)glycosidases"/>
    <property type="match status" value="1"/>
</dbReference>
<dbReference type="InterPro" id="IPR036156">
    <property type="entry name" value="Beta-gal/glucu_dom_sf"/>
</dbReference>
<evidence type="ECO:0000256" key="9">
    <source>
        <dbReference type="SAM" id="SignalP"/>
    </source>
</evidence>
<dbReference type="PANTHER" id="PTHR46323">
    <property type="entry name" value="BETA-GALACTOSIDASE"/>
    <property type="match status" value="1"/>
</dbReference>
<dbReference type="Gene3D" id="2.70.98.10">
    <property type="match status" value="1"/>
</dbReference>
<evidence type="ECO:0000256" key="7">
    <source>
        <dbReference type="ARBA" id="ARBA00022837"/>
    </source>
</evidence>
<evidence type="ECO:0000313" key="14">
    <source>
        <dbReference type="EMBL" id="MBD8489335.1"/>
    </source>
</evidence>
<keyword evidence="9" id="KW-0732">Signal</keyword>
<evidence type="ECO:0000259" key="10">
    <source>
        <dbReference type="Pfam" id="PF00703"/>
    </source>
</evidence>
<dbReference type="PRINTS" id="PR00132">
    <property type="entry name" value="GLHYDRLASE2"/>
</dbReference>
<keyword evidence="8" id="KW-0326">Glycosidase</keyword>
<dbReference type="InterPro" id="IPR006104">
    <property type="entry name" value="Glyco_hydro_2_N"/>
</dbReference>
<name>A0ABR9AN64_9BACT</name>
<dbReference type="Proteomes" id="UP000647133">
    <property type="component" value="Unassembled WGS sequence"/>
</dbReference>
<dbReference type="InterPro" id="IPR006103">
    <property type="entry name" value="Glyco_hydro_2_cat"/>
</dbReference>
<dbReference type="SUPFAM" id="SSF49785">
    <property type="entry name" value="Galactose-binding domain-like"/>
    <property type="match status" value="1"/>
</dbReference>
<dbReference type="RefSeq" id="WP_192010213.1">
    <property type="nucleotide sequence ID" value="NZ_JACYTQ010000003.1"/>
</dbReference>
<comment type="caution">
    <text evidence="14">The sequence shown here is derived from an EMBL/GenBank/DDBJ whole genome shotgun (WGS) entry which is preliminary data.</text>
</comment>
<evidence type="ECO:0000259" key="11">
    <source>
        <dbReference type="Pfam" id="PF02836"/>
    </source>
</evidence>
<dbReference type="SUPFAM" id="SSF49303">
    <property type="entry name" value="beta-Galactosidase/glucuronidase domain"/>
    <property type="match status" value="2"/>
</dbReference>
<feature type="domain" description="Beta-galactosidase" evidence="13">
    <location>
        <begin position="564"/>
        <end position="629"/>
    </location>
</feature>
<evidence type="ECO:0000259" key="12">
    <source>
        <dbReference type="Pfam" id="PF02837"/>
    </source>
</evidence>
<dbReference type="InterPro" id="IPR032312">
    <property type="entry name" value="LacZ_4"/>
</dbReference>
<evidence type="ECO:0000259" key="13">
    <source>
        <dbReference type="Pfam" id="PF16353"/>
    </source>
</evidence>
<accession>A0ABR9AN64</accession>
<feature type="signal peptide" evidence="9">
    <location>
        <begin position="1"/>
        <end position="20"/>
    </location>
</feature>
<evidence type="ECO:0000256" key="6">
    <source>
        <dbReference type="ARBA" id="ARBA00022801"/>
    </source>
</evidence>
<comment type="catalytic activity">
    <reaction evidence="1">
        <text>Hydrolysis of terminal non-reducing beta-D-galactose residues in beta-D-galactosides.</text>
        <dbReference type="EC" id="3.2.1.23"/>
    </reaction>
</comment>
<dbReference type="Gene3D" id="2.60.40.10">
    <property type="entry name" value="Immunoglobulins"/>
    <property type="match status" value="2"/>
</dbReference>